<dbReference type="KEGG" id="pbv:AR543_05935"/>
<dbReference type="AlphaFoldDB" id="A0A172ZDI9"/>
<reference evidence="3" key="1">
    <citation type="submission" date="2015-10" db="EMBL/GenBank/DDBJ databases">
        <title>Genome of Paenibacillus bovis sp. nov.</title>
        <authorList>
            <person name="Wu Z."/>
            <person name="Gao C."/>
            <person name="Liu Z."/>
            <person name="Zheng H."/>
        </authorList>
    </citation>
    <scope>NUCLEOTIDE SEQUENCE [LARGE SCALE GENOMIC DNA]</scope>
    <source>
        <strain evidence="3">BD3526</strain>
    </source>
</reference>
<evidence type="ECO:0000313" key="3">
    <source>
        <dbReference type="Proteomes" id="UP000078148"/>
    </source>
</evidence>
<evidence type="ECO:0000259" key="1">
    <source>
        <dbReference type="Pfam" id="PF14206"/>
    </source>
</evidence>
<dbReference type="Pfam" id="PF14206">
    <property type="entry name" value="Cys_rich_CPCC"/>
    <property type="match status" value="1"/>
</dbReference>
<keyword evidence="3" id="KW-1185">Reference proteome</keyword>
<dbReference type="STRING" id="1616788.AR543_05935"/>
<gene>
    <name evidence="2" type="ORF">AR543_05935</name>
</gene>
<dbReference type="InterPro" id="IPR025983">
    <property type="entry name" value="Cys_rich_CPCC"/>
</dbReference>
<proteinExistence type="predicted"/>
<accession>A0A172ZDI9</accession>
<reference evidence="2 3" key="2">
    <citation type="journal article" date="2016" name="Int. J. Syst. Evol. Microbiol.">
        <title>Paenibacillus bovis sp. nov., isolated from raw yak (Bos grunniens) milk.</title>
        <authorList>
            <person name="Gao C."/>
            <person name="Han J."/>
            <person name="Liu Z."/>
            <person name="Xu X."/>
            <person name="Hang F."/>
            <person name="Wu Z."/>
        </authorList>
    </citation>
    <scope>NUCLEOTIDE SEQUENCE [LARGE SCALE GENOMIC DNA]</scope>
    <source>
        <strain evidence="2 3">BD3526</strain>
    </source>
</reference>
<dbReference type="Proteomes" id="UP000078148">
    <property type="component" value="Chromosome"/>
</dbReference>
<organism evidence="2 3">
    <name type="scientific">Paenibacillus bovis</name>
    <dbReference type="NCBI Taxonomy" id="1616788"/>
    <lineage>
        <taxon>Bacteria</taxon>
        <taxon>Bacillati</taxon>
        <taxon>Bacillota</taxon>
        <taxon>Bacilli</taxon>
        <taxon>Bacillales</taxon>
        <taxon>Paenibacillaceae</taxon>
        <taxon>Paenibacillus</taxon>
    </lineage>
</organism>
<feature type="domain" description="Cysteine-rich CPCC" evidence="1">
    <location>
        <begin position="77"/>
        <end position="112"/>
    </location>
</feature>
<evidence type="ECO:0000313" key="2">
    <source>
        <dbReference type="EMBL" id="ANF95589.1"/>
    </source>
</evidence>
<name>A0A172ZDI9_9BACL</name>
<dbReference type="EMBL" id="CP013023">
    <property type="protein sequence ID" value="ANF95589.1"/>
    <property type="molecule type" value="Genomic_DNA"/>
</dbReference>
<sequence>MKKMSRENFLELMYLVRGFIEKEINLSEYLEEYNSNADLESNELDIEGVSNGFLSQIACLMTGYEIEIVGEVEELFSCPCCRLKTLTELYNELEGTGYDICPYCKWQDDGTTDIHAYRSINKGSIADYRNKLCLDFNKYYINKWLNTKN</sequence>
<protein>
    <recommendedName>
        <fullName evidence="1">Cysteine-rich CPCC domain-containing protein</fullName>
    </recommendedName>
</protein>